<keyword evidence="2" id="KW-0106">Calcium</keyword>
<gene>
    <name evidence="6" type="ORF">GFK26_32440</name>
</gene>
<evidence type="ECO:0000313" key="6">
    <source>
        <dbReference type="EMBL" id="QFZ87154.1"/>
    </source>
</evidence>
<dbReference type="GO" id="GO:0046872">
    <property type="term" value="F:metal ion binding"/>
    <property type="evidence" value="ECO:0007669"/>
    <property type="project" value="UniProtKB-KW"/>
</dbReference>
<sequence>MLIEWEQDMKRPSNFWRLGALALLALASAGARADDIDIYQGTTSGAAPNLLMILDNAAAASASSTFTCSDPNLVVNDPTKNLGFEQCGLYSAIKALGTDAALKGNINLGLMYFPSGQTDGGTFVLPKPSPAPSSLERMDDTGLDKMLKQVAALSLATDKSNNNQISQAMQEAWAFYQGKTGLSGTTYPGLANQQACGRNFVLYITLATNNQKMQDSGNLGGNALQAAQGLTSLPAQLPMLAWSSPIAPNKVPKSGPPYATDYSDEWAYFMSTGASPHLKTPYPGITTYTIILSDGTNPEYEQLMASMASHGGGQYFVVQIGDVKGLAAAISRVFSDVQAVNSVFAAPVLPVSANMQGTYVNQIFMGMFRPDGSENPRWMGNLKQYQFGVDTTDPTAPQLFLADASWGNYSAGTNANRALSAAGTGFISPTAVSFWSAKDISSLPDSKGGFWLNAFKAQGASDGHDWADGQIVEKGGVGQQIRLKYLTDSYPPTSTASATTSRNVYTCVGSGCVANAALSAMPFKVSNTNLTATALGITASSVTAANLINWARGDDTSASGDSAAGPEASRPPDTGITVRGSVHGDVLHSRPAVIDYGGTTGVVVFYGANDGMFRAVNGNQPNNPNDPSKPKGNCTLSPTCAISVKDATDTTARVPPGGELWSFVPSEFYSGLQRLYQNSPALKLGSSTAGVAKTYFFDGAPGVYQNSATGTAYLFLSARRGGRLLYALDVSDPVNPKFMWKRSNADTGFGELGQTWSQPKVAMIKGHANPVLIFGAGYDTNEDAEPPAADTMGRGIFILDAVTGNLLWQAGPGGSGTTCTGNPCKLAGMNYAIPADITLVDRDFDGYIDRLYAADTGGNIWRVDLQPTGSGDASTWQASQLAALGGTGATKRKFFFSPDVVLTKTYDVVLDITGDREHPLLTQKASGIVNRFYMIKDTNVGGDGAGWTPVRDDTSSTADVAPTTLFHATASAPYNNTLSGFYVTLGGAGEKGVNAPTTVGGIVYFGTNQPIVPSSTSCQANLGTARSYGVNFLTGATTSKLLHGGGLAPSPVFGVVTVTVDGKERRLPFLIGGGGGSGADGSSGLGAQKPNIPINATRKRTYWYRETDR</sequence>
<dbReference type="Pfam" id="PF05567">
    <property type="entry name" value="T4P_PilY1"/>
    <property type="match status" value="1"/>
</dbReference>
<dbReference type="EMBL" id="CP045644">
    <property type="protein sequence ID" value="QFZ87154.1"/>
    <property type="molecule type" value="Genomic_DNA"/>
</dbReference>
<dbReference type="Proteomes" id="UP000326780">
    <property type="component" value="Chromosome"/>
</dbReference>
<dbReference type="RefSeq" id="WP_153285586.1">
    <property type="nucleotide sequence ID" value="NZ_CP045644.1"/>
</dbReference>
<reference evidence="6 7" key="1">
    <citation type="submission" date="2019-10" db="EMBL/GenBank/DDBJ databases">
        <title>Complete genome sequence of Variovorax paradoxus 5C-2.</title>
        <authorList>
            <person name="Gogoleva N.E."/>
            <person name="Balkin A.S."/>
        </authorList>
    </citation>
    <scope>NUCLEOTIDE SEQUENCE [LARGE SCALE GENOMIC DNA]</scope>
    <source>
        <strain evidence="6 7">5C-2</strain>
    </source>
</reference>
<organism evidence="6 7">
    <name type="scientific">Variovorax paradoxus</name>
    <dbReference type="NCBI Taxonomy" id="34073"/>
    <lineage>
        <taxon>Bacteria</taxon>
        <taxon>Pseudomonadati</taxon>
        <taxon>Pseudomonadota</taxon>
        <taxon>Betaproteobacteria</taxon>
        <taxon>Burkholderiales</taxon>
        <taxon>Comamonadaceae</taxon>
        <taxon>Variovorax</taxon>
    </lineage>
</organism>
<protein>
    <submittedName>
        <fullName evidence="6">Pilus assembly protein PilY</fullName>
    </submittedName>
</protein>
<dbReference type="InterPro" id="IPR008707">
    <property type="entry name" value="B-propeller_PilY1"/>
</dbReference>
<feature type="domain" description="PilY1 beta-propeller" evidence="5">
    <location>
        <begin position="689"/>
        <end position="866"/>
    </location>
</feature>
<evidence type="ECO:0000256" key="1">
    <source>
        <dbReference type="ARBA" id="ARBA00022723"/>
    </source>
</evidence>
<evidence type="ECO:0000313" key="7">
    <source>
        <dbReference type="Proteomes" id="UP000326780"/>
    </source>
</evidence>
<feature type="signal peptide" evidence="4">
    <location>
        <begin position="1"/>
        <end position="33"/>
    </location>
</feature>
<evidence type="ECO:0000256" key="3">
    <source>
        <dbReference type="SAM" id="MobiDB-lite"/>
    </source>
</evidence>
<keyword evidence="4" id="KW-0732">Signal</keyword>
<name>A0A5Q0MEQ0_VARPD</name>
<accession>A0A5Q0MEQ0</accession>
<evidence type="ECO:0000256" key="4">
    <source>
        <dbReference type="SAM" id="SignalP"/>
    </source>
</evidence>
<keyword evidence="1" id="KW-0479">Metal-binding</keyword>
<feature type="region of interest" description="Disordered" evidence="3">
    <location>
        <begin position="555"/>
        <end position="580"/>
    </location>
</feature>
<evidence type="ECO:0000259" key="5">
    <source>
        <dbReference type="Pfam" id="PF05567"/>
    </source>
</evidence>
<proteinExistence type="predicted"/>
<feature type="chain" id="PRO_5024794295" evidence="4">
    <location>
        <begin position="34"/>
        <end position="1109"/>
    </location>
</feature>
<dbReference type="AlphaFoldDB" id="A0A5Q0MEQ0"/>
<evidence type="ECO:0000256" key="2">
    <source>
        <dbReference type="ARBA" id="ARBA00022837"/>
    </source>
</evidence>